<comment type="caution">
    <text evidence="11">The sequence shown here is derived from an EMBL/GenBank/DDBJ whole genome shotgun (WGS) entry which is preliminary data.</text>
</comment>
<dbReference type="InterPro" id="IPR014031">
    <property type="entry name" value="Ketoacyl_synth_C"/>
</dbReference>
<dbReference type="GO" id="GO:0004312">
    <property type="term" value="F:fatty acid synthase activity"/>
    <property type="evidence" value="ECO:0007669"/>
    <property type="project" value="TreeGrafter"/>
</dbReference>
<evidence type="ECO:0000256" key="3">
    <source>
        <dbReference type="ARBA" id="ARBA00022603"/>
    </source>
</evidence>
<dbReference type="GO" id="GO:0032259">
    <property type="term" value="P:methylation"/>
    <property type="evidence" value="ECO:0007669"/>
    <property type="project" value="UniProtKB-KW"/>
</dbReference>
<dbReference type="SUPFAM" id="SSF52151">
    <property type="entry name" value="FabD/lysophospholipase-like"/>
    <property type="match status" value="1"/>
</dbReference>
<dbReference type="InterPro" id="IPR049900">
    <property type="entry name" value="PKS_mFAS_DH"/>
</dbReference>
<dbReference type="PROSITE" id="PS00012">
    <property type="entry name" value="PHOSPHOPANTETHEINE"/>
    <property type="match status" value="1"/>
</dbReference>
<dbReference type="Gene3D" id="3.10.129.110">
    <property type="entry name" value="Polyketide synthase dehydratase"/>
    <property type="match status" value="1"/>
</dbReference>
<dbReference type="Pfam" id="PF21089">
    <property type="entry name" value="PKS_DH_N"/>
    <property type="match status" value="1"/>
</dbReference>
<keyword evidence="1" id="KW-0596">Phosphopantetheine</keyword>
<dbReference type="InterPro" id="IPR006162">
    <property type="entry name" value="Ppantetheine_attach_site"/>
</dbReference>
<dbReference type="InterPro" id="IPR014030">
    <property type="entry name" value="Ketoacyl_synth_N"/>
</dbReference>
<dbReference type="STRING" id="1380566.A0A219APH7"/>
<dbReference type="GO" id="GO:0008168">
    <property type="term" value="F:methyltransferase activity"/>
    <property type="evidence" value="ECO:0007669"/>
    <property type="project" value="UniProtKB-KW"/>
</dbReference>
<evidence type="ECO:0000259" key="10">
    <source>
        <dbReference type="PROSITE" id="PS52019"/>
    </source>
</evidence>
<dbReference type="SUPFAM" id="SSF53335">
    <property type="entry name" value="S-adenosyl-L-methionine-dependent methyltransferases"/>
    <property type="match status" value="1"/>
</dbReference>
<dbReference type="KEGG" id="pchm:VFPPC_17995"/>
<dbReference type="Proteomes" id="UP000078397">
    <property type="component" value="Unassembled WGS sequence"/>
</dbReference>
<dbReference type="InterPro" id="IPR049552">
    <property type="entry name" value="PKS_DH_N"/>
</dbReference>
<evidence type="ECO:0000313" key="12">
    <source>
        <dbReference type="Proteomes" id="UP000078397"/>
    </source>
</evidence>
<dbReference type="Pfam" id="PF16197">
    <property type="entry name" value="KAsynt_C_assoc"/>
    <property type="match status" value="1"/>
</dbReference>
<dbReference type="GO" id="GO:0006633">
    <property type="term" value="P:fatty acid biosynthetic process"/>
    <property type="evidence" value="ECO:0007669"/>
    <property type="project" value="TreeGrafter"/>
</dbReference>
<dbReference type="SUPFAM" id="SSF51735">
    <property type="entry name" value="NAD(P)-binding Rossmann-fold domains"/>
    <property type="match status" value="1"/>
</dbReference>
<feature type="region of interest" description="Disordered" evidence="8">
    <location>
        <begin position="2491"/>
        <end position="2543"/>
    </location>
</feature>
<evidence type="ECO:0000256" key="8">
    <source>
        <dbReference type="SAM" id="MobiDB-lite"/>
    </source>
</evidence>
<gene>
    <name evidence="11" type="ORF">VFPPC_17995</name>
</gene>
<organism evidence="11 12">
    <name type="scientific">Pochonia chlamydosporia 170</name>
    <dbReference type="NCBI Taxonomy" id="1380566"/>
    <lineage>
        <taxon>Eukaryota</taxon>
        <taxon>Fungi</taxon>
        <taxon>Dikarya</taxon>
        <taxon>Ascomycota</taxon>
        <taxon>Pezizomycotina</taxon>
        <taxon>Sordariomycetes</taxon>
        <taxon>Hypocreomycetidae</taxon>
        <taxon>Hypocreales</taxon>
        <taxon>Clavicipitaceae</taxon>
        <taxon>Pochonia</taxon>
    </lineage>
</organism>
<dbReference type="SMART" id="SM00827">
    <property type="entry name" value="PKS_AT"/>
    <property type="match status" value="1"/>
</dbReference>
<evidence type="ECO:0000256" key="5">
    <source>
        <dbReference type="ARBA" id="ARBA00023002"/>
    </source>
</evidence>
<dbReference type="PROSITE" id="PS52019">
    <property type="entry name" value="PKS_MFAS_DH"/>
    <property type="match status" value="1"/>
</dbReference>
<dbReference type="Pfam" id="PF02801">
    <property type="entry name" value="Ketoacyl-synt_C"/>
    <property type="match status" value="1"/>
</dbReference>
<accession>A0A219APH7</accession>
<feature type="domain" description="PKS/mFAS DH" evidence="10">
    <location>
        <begin position="945"/>
        <end position="1250"/>
    </location>
</feature>
<dbReference type="GO" id="GO:0044550">
    <property type="term" value="P:secondary metabolite biosynthetic process"/>
    <property type="evidence" value="ECO:0007669"/>
    <property type="project" value="TreeGrafter"/>
</dbReference>
<feature type="region of interest" description="N-terminal hotdog fold" evidence="7">
    <location>
        <begin position="945"/>
        <end position="1080"/>
    </location>
</feature>
<dbReference type="Pfam" id="PF08659">
    <property type="entry name" value="KR"/>
    <property type="match status" value="1"/>
</dbReference>
<dbReference type="InterPro" id="IPR057326">
    <property type="entry name" value="KR_dom"/>
</dbReference>
<keyword evidence="6" id="KW-0511">Multifunctional enzyme</keyword>
<dbReference type="InterPro" id="IPR050091">
    <property type="entry name" value="PKS_NRPS_Biosynth_Enz"/>
</dbReference>
<dbReference type="InterPro" id="IPR014043">
    <property type="entry name" value="Acyl_transferase_dom"/>
</dbReference>
<dbReference type="InterPro" id="IPR020807">
    <property type="entry name" value="PKS_DH"/>
</dbReference>
<dbReference type="PROSITE" id="PS52004">
    <property type="entry name" value="KS3_2"/>
    <property type="match status" value="1"/>
</dbReference>
<evidence type="ECO:0000313" key="11">
    <source>
        <dbReference type="EMBL" id="OWT42740.1"/>
    </source>
</evidence>
<dbReference type="Gene3D" id="3.30.70.3290">
    <property type="match status" value="1"/>
</dbReference>
<dbReference type="InterPro" id="IPR042104">
    <property type="entry name" value="PKS_dehydratase_sf"/>
</dbReference>
<proteinExistence type="predicted"/>
<dbReference type="SUPFAM" id="SSF55048">
    <property type="entry name" value="Probable ACP-binding domain of malonyl-CoA ACP transacylase"/>
    <property type="match status" value="1"/>
</dbReference>
<dbReference type="Gene3D" id="3.40.47.10">
    <property type="match status" value="1"/>
</dbReference>
<evidence type="ECO:0000256" key="4">
    <source>
        <dbReference type="ARBA" id="ARBA00022679"/>
    </source>
</evidence>
<dbReference type="CDD" id="cd00833">
    <property type="entry name" value="PKS"/>
    <property type="match status" value="1"/>
</dbReference>
<dbReference type="SMART" id="SM00825">
    <property type="entry name" value="PKS_KS"/>
    <property type="match status" value="1"/>
</dbReference>
<dbReference type="EMBL" id="LSBJ02000006">
    <property type="protein sequence ID" value="OWT42740.1"/>
    <property type="molecule type" value="Genomic_DNA"/>
</dbReference>
<name>A0A219APH7_METCM</name>
<dbReference type="InterPro" id="IPR049551">
    <property type="entry name" value="PKS_DH_C"/>
</dbReference>
<dbReference type="InterPro" id="IPR013217">
    <property type="entry name" value="Methyltransf_12"/>
</dbReference>
<dbReference type="InterPro" id="IPR016036">
    <property type="entry name" value="Malonyl_transacylase_ACP-bd"/>
</dbReference>
<keyword evidence="3" id="KW-0489">Methyltransferase</keyword>
<dbReference type="GeneID" id="33936877"/>
<reference evidence="11 12" key="1">
    <citation type="journal article" date="2016" name="PLoS Pathog.">
        <title>Biosynthesis of antibiotic leucinostatins in bio-control fungus Purpureocillium lilacinum and their inhibition on phytophthora revealed by genome mining.</title>
        <authorList>
            <person name="Wang G."/>
            <person name="Liu Z."/>
            <person name="Lin R."/>
            <person name="Li E."/>
            <person name="Mao Z."/>
            <person name="Ling J."/>
            <person name="Yang Y."/>
            <person name="Yin W.B."/>
            <person name="Xie B."/>
        </authorList>
    </citation>
    <scope>NUCLEOTIDE SEQUENCE [LARGE SCALE GENOMIC DNA]</scope>
    <source>
        <strain evidence="11">170</strain>
    </source>
</reference>
<dbReference type="OrthoDB" id="329835at2759"/>
<dbReference type="SUPFAM" id="SSF53901">
    <property type="entry name" value="Thiolase-like"/>
    <property type="match status" value="1"/>
</dbReference>
<feature type="region of interest" description="C-terminal hotdog fold" evidence="7">
    <location>
        <begin position="1095"/>
        <end position="1250"/>
    </location>
</feature>
<dbReference type="Pfam" id="PF00698">
    <property type="entry name" value="Acyl_transf_1"/>
    <property type="match status" value="1"/>
</dbReference>
<dbReference type="SMART" id="SM00822">
    <property type="entry name" value="PKS_KR"/>
    <property type="match status" value="1"/>
</dbReference>
<dbReference type="InterPro" id="IPR001227">
    <property type="entry name" value="Ac_transferase_dom_sf"/>
</dbReference>
<feature type="active site" description="Proton acceptor; for dehydratase activity" evidence="7">
    <location>
        <position position="977"/>
    </location>
</feature>
<dbReference type="InterPro" id="IPR020841">
    <property type="entry name" value="PKS_Beta-ketoAc_synthase_dom"/>
</dbReference>
<evidence type="ECO:0000259" key="9">
    <source>
        <dbReference type="PROSITE" id="PS52004"/>
    </source>
</evidence>
<keyword evidence="4" id="KW-0808">Transferase</keyword>
<dbReference type="InterPro" id="IPR029063">
    <property type="entry name" value="SAM-dependent_MTases_sf"/>
</dbReference>
<evidence type="ECO:0000256" key="6">
    <source>
        <dbReference type="ARBA" id="ARBA00023268"/>
    </source>
</evidence>
<dbReference type="Gene3D" id="3.40.50.150">
    <property type="entry name" value="Vaccinia Virus protein VP39"/>
    <property type="match status" value="1"/>
</dbReference>
<evidence type="ECO:0000256" key="2">
    <source>
        <dbReference type="ARBA" id="ARBA00022553"/>
    </source>
</evidence>
<dbReference type="PANTHER" id="PTHR43775">
    <property type="entry name" value="FATTY ACID SYNTHASE"/>
    <property type="match status" value="1"/>
</dbReference>
<evidence type="ECO:0000256" key="7">
    <source>
        <dbReference type="PROSITE-ProRule" id="PRU01363"/>
    </source>
</evidence>
<keyword evidence="5" id="KW-0560">Oxidoreductase</keyword>
<dbReference type="GO" id="GO:0016491">
    <property type="term" value="F:oxidoreductase activity"/>
    <property type="evidence" value="ECO:0007669"/>
    <property type="project" value="UniProtKB-KW"/>
</dbReference>
<dbReference type="InterPro" id="IPR013968">
    <property type="entry name" value="PKS_KR"/>
</dbReference>
<dbReference type="Gene3D" id="3.40.366.10">
    <property type="entry name" value="Malonyl-Coenzyme A Acyl Carrier Protein, domain 2"/>
    <property type="match status" value="1"/>
</dbReference>
<dbReference type="InterPro" id="IPR016039">
    <property type="entry name" value="Thiolase-like"/>
</dbReference>
<evidence type="ECO:0000256" key="1">
    <source>
        <dbReference type="ARBA" id="ARBA00022450"/>
    </source>
</evidence>
<dbReference type="InterPro" id="IPR032821">
    <property type="entry name" value="PKS_assoc"/>
</dbReference>
<dbReference type="SMART" id="SM00826">
    <property type="entry name" value="PKS_DH"/>
    <property type="match status" value="1"/>
</dbReference>
<keyword evidence="2" id="KW-0597">Phosphoprotein</keyword>
<dbReference type="PANTHER" id="PTHR43775:SF20">
    <property type="entry name" value="HYBRID PKS-NRPS SYNTHETASE APDA"/>
    <property type="match status" value="1"/>
</dbReference>
<dbReference type="Pfam" id="PF00109">
    <property type="entry name" value="ketoacyl-synt"/>
    <property type="match status" value="1"/>
</dbReference>
<keyword evidence="12" id="KW-1185">Reference proteome</keyword>
<feature type="domain" description="Ketosynthase family 3 (KS3)" evidence="9">
    <location>
        <begin position="8"/>
        <end position="443"/>
    </location>
</feature>
<dbReference type="FunFam" id="3.40.47.10:FF:000019">
    <property type="entry name" value="Polyketide synthase type I"/>
    <property type="match status" value="1"/>
</dbReference>
<dbReference type="InterPro" id="IPR036291">
    <property type="entry name" value="NAD(P)-bd_dom_sf"/>
</dbReference>
<dbReference type="RefSeq" id="XP_022285220.1">
    <property type="nucleotide sequence ID" value="XM_022429660.1"/>
</dbReference>
<dbReference type="Pfam" id="PF14765">
    <property type="entry name" value="PS-DH"/>
    <property type="match status" value="1"/>
</dbReference>
<sequence>MCPKKTSQEPIAIVGSSCRFAGDATSPSKLWELLKEPRDIQTRIPDTRFNIDGYYHQNYAHHGHTNVQNAYLLNQDPATFDAEFFGISAMETKAIDPQQRMLLEIVHEALEDAGMSTEALRGSDTAVFVGIMCAEYESLLLRDLNTVPTYFASGVSRAILSNRISYLFDWHGASMTIDTACSSSLVAVHQAVQALRLGESRMAVACGANLILGPEAFIVESKVKMLSPDGRSRMWDKDANGYARGDGIAALILKPLTQALKDGDDVHCLIRETGISQDGATSGITMPSATAQKELIQSTFRKAGLDPYLAADRPQYFEAHGTGTPAGDPIESEAIRNAFFGEGSSPAGSYPLYVGSIKTVLGHTEGTAGIAGILKAALAMKNSTIPPNLLFDELSTSVAPHYKGLEICREAIPWPEPPNSQPRRASVNSFGFGGTNAHAILESYESPRTTSAVTERELLFVPFVFSAASEYSLRANLREYAAYIERHPAMAVHNISYTLRQRRSVFPYRAAFPASSAESLRANILAKLGNTENPVGIRTSAKGSQSSRILGVFTGQGAQYARMGAELLESSPLAQDIISKLEVYLANLPEEDRPDWSLKAELLRDSETSRLGEAVIAQPLCTALQILLVDILAEAGISFSAVVGHSSGEIAAAYAAGWLTARDALLVAYYRGLHSTAAKSPNGNVQGAMLAVGTSVEEILELCEDPEFAGRLALAASNSSSSVTVSGDVDAIHELQLVLDDEKKFHRMLKVDKAYHSTHMVPCAEPYIVSLRRAGVKALEPTTSCCTWFSSVYGGRPVVSEFLLGDRYWAENMVQPVLFSEAITAAVSAGSRLDLALELGPHSTLQGPATQTIQEAIQKPLPYHGILDRKKGAIEALSTSLGVMWSHLDVLSVNLNHCQLSLSAQNQPHMSLSRGLPTYQWNHQTRYWHESRRSKKMRLHRGPFHPLLGHLSPDSVSHQLRWTNILKPSELPWLTGHQVQKQIVFPASGYLSTAFEAARVLGDGRGAIRLIEVNEFHIHQAVSFDSEDTSVEISIELAQVAQPRSTEVTAKFSYSAVLGSQATDFSLAATGDLKVYLGDVSSTVLPERAPSPPYLIPCQKSRLYGFMENLEYDFADHFRSLDSLERKLGNATCRAKRIVTHDSNSVMIHPVDLDAAFQSVILAYSYPGDDEIRTLQLPSSVFQVRINPALFVTKPSEGEHLTIDSTCTRADRANPSGFSGSVKVYRTGCAHAAIQLDRLSFKPVGSGGSDHRKIFHNMHLVPRVPDGLAAGEGILIAEDDVLRLRTLSRLGTYYLRIFNEQVPLSAPLRSEGPLSFYLAYARHMMQLVKAGKYKYADPEWLNDSLEDVQKEIKERKIENNVAVKMATLVGETMPRVFNGETTMLEHLRISGLLDEYYANGIGTLETAAWLGGAVRQLTDHNPHLKILEVGAGTGGATKRILAGVGSNFHSYTFSDVSSSFFENAADTFAPWKDKMVFKVCDVEKDPLTQGFAAGEYDVVVASFILHATANLDRTVRNIRKLVRPGGYLVIGEATDDGPFQAGYGLIFGTLSGWWLGAEEGRSLSPLASASQWDAILRRTGFSGLDTTAPPDFFRVLGVVLGISQAVDDRVEFIREPLAGSLGRSKISKLVLVGGETGPVGSLVDELLSVLGNISEDIFAYKTLEQIDFAICDECATVLVLSELDYPIFNSLNPEKWHHFRELFVGQRTVLWVTTGRNDNEPYSNMVVGFGRTAANENEDLRVQFLDFPDLSKVDARTIAESLYVLYNTNLPGDDILFTAEPEVIVDETGRQLVPRLRQMPVLNDRYNSIQRPIVRDIDASHTVFELRQQESGSYCRPLSRFELEQQTTGRSDVLELKITHTSLSAVKTLAGYQFVALGVDSAERSYVTFTAAPKSRMQVRSELAVGCDMIDSSLPSAALVALFLAVSGTKAIVDPLLGGQGVLVHNPSEYAACVLSAYASVKGANITFTTDFEGPPASTASWICLPPFVASSDMHDVLPREVSCFVDLSTETSTNVPIILSTLSPLTRVETANSLFSRSSAGSSFSSTFLSETLTALVRDVSQIASMIKSRSYPIEPVNIGDVASGMRPENIFTVVDWAVGAPSLPMRVVRLDPKPILKDDRTYWLCGMSGGLGLSLCDWMIENGVKYLALTSRNPNIEVAWLDAHKKNNVTIEILSCDVTNQDALRAVHNHIVKTMPPIAGAVNGAMVLKDVSVGNMSLEDAEIAIRPKILGSIHLDRIFYDVNLDFFVLMSSMSGVIGTVGQANYAAANAGICSLAAQRRNRGLNSSCINVGMINGVGYITQSDRNLDDAMERLAAVHLSETDFHQSFVEAIEAGYPDSPNGPELTLGLKEIWSDAVNLPKWAPNPKFSHFVVKRAAEVEERSDQGSGAPLSEQLRACKSNEAVIAVVNHAFCTQLRRILQQPTPDEELLQKDSTSLGLDSLISVDIRSWILKNFQVNIPVLTIMSSDVQMSRLAQLAAENIPAAMIPEVPNSTTMPNDISDLLDMKSDPSTELDSTASGDSPQSSVTTTGRTPSKSGNKM</sequence>
<dbReference type="InterPro" id="IPR016035">
    <property type="entry name" value="Acyl_Trfase/lysoPLipase"/>
</dbReference>
<dbReference type="CDD" id="cd02440">
    <property type="entry name" value="AdoMet_MTases"/>
    <property type="match status" value="1"/>
</dbReference>
<dbReference type="Gene3D" id="3.40.50.720">
    <property type="entry name" value="NAD(P)-binding Rossmann-like Domain"/>
    <property type="match status" value="2"/>
</dbReference>
<feature type="compositionally biased region" description="Polar residues" evidence="8">
    <location>
        <begin position="2513"/>
        <end position="2543"/>
    </location>
</feature>
<protein>
    <submittedName>
        <fullName evidence="11">Hybrid NRPS/PKS enzyme</fullName>
    </submittedName>
</protein>
<dbReference type="Pfam" id="PF08242">
    <property type="entry name" value="Methyltransf_12"/>
    <property type="match status" value="1"/>
</dbReference>
<feature type="active site" description="Proton donor; for dehydratase activity" evidence="7">
    <location>
        <position position="1154"/>
    </location>
</feature>